<comment type="caution">
    <text evidence="1">The sequence shown here is derived from an EMBL/GenBank/DDBJ whole genome shotgun (WGS) entry which is preliminary data.</text>
</comment>
<name>A0A9C9ELH9_UNCW3</name>
<protein>
    <submittedName>
        <fullName evidence="1">Uncharacterized protein</fullName>
    </submittedName>
</protein>
<dbReference type="AlphaFoldDB" id="A0A9C9ELH9"/>
<accession>A0A9C9ELH9</accession>
<reference evidence="1" key="1">
    <citation type="journal article" date="2020" name="mSystems">
        <title>Genome- and Community-Level Interaction Insights into Carbon Utilization and Element Cycling Functions of Hydrothermarchaeota in Hydrothermal Sediment.</title>
        <authorList>
            <person name="Zhou Z."/>
            <person name="Liu Y."/>
            <person name="Xu W."/>
            <person name="Pan J."/>
            <person name="Luo Z.H."/>
            <person name="Li M."/>
        </authorList>
    </citation>
    <scope>NUCLEOTIDE SEQUENCE</scope>
    <source>
        <strain evidence="1">HyVt-388</strain>
    </source>
</reference>
<evidence type="ECO:0000313" key="1">
    <source>
        <dbReference type="EMBL" id="HEC78179.1"/>
    </source>
</evidence>
<dbReference type="EMBL" id="DRIG01000037">
    <property type="protein sequence ID" value="HEC78179.1"/>
    <property type="molecule type" value="Genomic_DNA"/>
</dbReference>
<proteinExistence type="predicted"/>
<organism evidence="1 2">
    <name type="scientific">candidate division WOR-3 bacterium</name>
    <dbReference type="NCBI Taxonomy" id="2052148"/>
    <lineage>
        <taxon>Bacteria</taxon>
        <taxon>Bacteria division WOR-3</taxon>
    </lineage>
</organism>
<gene>
    <name evidence="1" type="ORF">ENI34_03440</name>
</gene>
<sequence length="66" mass="7361">MLYFIPQLHIIDIIASVKYIIKTLKHAASEKVGSKARALFLLKNKFSILQFSVLSTADAGQIEIVD</sequence>
<evidence type="ECO:0000313" key="2">
    <source>
        <dbReference type="Proteomes" id="UP000885826"/>
    </source>
</evidence>
<dbReference type="Proteomes" id="UP000885826">
    <property type="component" value="Unassembled WGS sequence"/>
</dbReference>